<reference evidence="2 3" key="1">
    <citation type="submission" date="2024-09" db="EMBL/GenBank/DDBJ databases">
        <authorList>
            <person name="Sun Q."/>
            <person name="Mori K."/>
        </authorList>
    </citation>
    <scope>NUCLEOTIDE SEQUENCE [LARGE SCALE GENOMIC DNA]</scope>
    <source>
        <strain evidence="2 3">TBRC 7907</strain>
    </source>
</reference>
<accession>A0ABV5ZNU2</accession>
<dbReference type="RefSeq" id="WP_377849623.1">
    <property type="nucleotide sequence ID" value="NZ_JBHLZU010000002.1"/>
</dbReference>
<dbReference type="Proteomes" id="UP001589693">
    <property type="component" value="Unassembled WGS sequence"/>
</dbReference>
<keyword evidence="1" id="KW-1133">Transmembrane helix</keyword>
<comment type="caution">
    <text evidence="2">The sequence shown here is derived from an EMBL/GenBank/DDBJ whole genome shotgun (WGS) entry which is preliminary data.</text>
</comment>
<dbReference type="Pfam" id="PF09933">
    <property type="entry name" value="DUF2165"/>
    <property type="match status" value="1"/>
</dbReference>
<feature type="transmembrane region" description="Helical" evidence="1">
    <location>
        <begin position="71"/>
        <end position="94"/>
    </location>
</feature>
<sequence length="167" mass="18185">MTVLARLGTARVALAALTGVTALYFVLIVFGNVTDYGTNEQFVVHVLAMDTTFKDPDVLWRAITDPTLATIAYVLIIAWEAVTAVVLVSAFVAWLRPGRAETARRLSVLGWVMAVLLFGGGFIAIGGEWFQMWQSSTWNGMEAAFRNVVIASFGLVLALREPSTSRT</sequence>
<proteinExistence type="predicted"/>
<dbReference type="InterPro" id="IPR018681">
    <property type="entry name" value="DUF2165_transmembrane"/>
</dbReference>
<dbReference type="EMBL" id="JBHLZU010000002">
    <property type="protein sequence ID" value="MFB9902546.1"/>
    <property type="molecule type" value="Genomic_DNA"/>
</dbReference>
<keyword evidence="1" id="KW-0812">Transmembrane</keyword>
<evidence type="ECO:0000256" key="1">
    <source>
        <dbReference type="SAM" id="Phobius"/>
    </source>
</evidence>
<organism evidence="2 3">
    <name type="scientific">Allokutzneria oryzae</name>
    <dbReference type="NCBI Taxonomy" id="1378989"/>
    <lineage>
        <taxon>Bacteria</taxon>
        <taxon>Bacillati</taxon>
        <taxon>Actinomycetota</taxon>
        <taxon>Actinomycetes</taxon>
        <taxon>Pseudonocardiales</taxon>
        <taxon>Pseudonocardiaceae</taxon>
        <taxon>Allokutzneria</taxon>
    </lineage>
</organism>
<keyword evidence="3" id="KW-1185">Reference proteome</keyword>
<evidence type="ECO:0000313" key="2">
    <source>
        <dbReference type="EMBL" id="MFB9902546.1"/>
    </source>
</evidence>
<feature type="transmembrane region" description="Helical" evidence="1">
    <location>
        <begin position="12"/>
        <end position="33"/>
    </location>
</feature>
<feature type="transmembrane region" description="Helical" evidence="1">
    <location>
        <begin position="143"/>
        <end position="159"/>
    </location>
</feature>
<keyword evidence="1" id="KW-0472">Membrane</keyword>
<feature type="transmembrane region" description="Helical" evidence="1">
    <location>
        <begin position="106"/>
        <end position="131"/>
    </location>
</feature>
<evidence type="ECO:0000313" key="3">
    <source>
        <dbReference type="Proteomes" id="UP001589693"/>
    </source>
</evidence>
<gene>
    <name evidence="2" type="ORF">ACFFQA_01210</name>
</gene>
<protein>
    <submittedName>
        <fullName evidence="2">DUF2165 domain-containing protein</fullName>
    </submittedName>
</protein>
<name>A0ABV5ZNU2_9PSEU</name>